<evidence type="ECO:0000313" key="3">
    <source>
        <dbReference type="Proteomes" id="UP000008021"/>
    </source>
</evidence>
<dbReference type="EnsemblPlants" id="OMERI01G38300.1">
    <property type="protein sequence ID" value="OMERI01G38300.1"/>
    <property type="gene ID" value="OMERI01G38300"/>
</dbReference>
<protein>
    <submittedName>
        <fullName evidence="2">Uncharacterized protein</fullName>
    </submittedName>
</protein>
<sequence>MQVLAQGPPDPVEDGGRSSGVWGWRRSGRRTKEKEHGATIMAGVFYLRPPRSLNLNPLSALFSVSKHLVSKYPCRWIKGSKNPISKQFGAFELANMVHDPLSVAALVAIVEAWSRRVRGCNFRRDGVLSHYITSLSPLSHSSSPIRAPAQRCGRNKPFNFFS</sequence>
<dbReference type="Proteomes" id="UP000008021">
    <property type="component" value="Chromosome 1"/>
</dbReference>
<organism evidence="2">
    <name type="scientific">Oryza meridionalis</name>
    <dbReference type="NCBI Taxonomy" id="40149"/>
    <lineage>
        <taxon>Eukaryota</taxon>
        <taxon>Viridiplantae</taxon>
        <taxon>Streptophyta</taxon>
        <taxon>Embryophyta</taxon>
        <taxon>Tracheophyta</taxon>
        <taxon>Spermatophyta</taxon>
        <taxon>Magnoliopsida</taxon>
        <taxon>Liliopsida</taxon>
        <taxon>Poales</taxon>
        <taxon>Poaceae</taxon>
        <taxon>BOP clade</taxon>
        <taxon>Oryzoideae</taxon>
        <taxon>Oryzeae</taxon>
        <taxon>Oryzinae</taxon>
        <taxon>Oryza</taxon>
    </lineage>
</organism>
<keyword evidence="3" id="KW-1185">Reference proteome</keyword>
<dbReference type="HOGENOM" id="CLU_131758_0_0_1"/>
<evidence type="ECO:0000256" key="1">
    <source>
        <dbReference type="SAM" id="MobiDB-lite"/>
    </source>
</evidence>
<evidence type="ECO:0000313" key="2">
    <source>
        <dbReference type="EnsemblPlants" id="OMERI01G38300.1"/>
    </source>
</evidence>
<feature type="region of interest" description="Disordered" evidence="1">
    <location>
        <begin position="1"/>
        <end position="28"/>
    </location>
</feature>
<proteinExistence type="predicted"/>
<dbReference type="Gramene" id="OMERI01G38300.1">
    <property type="protein sequence ID" value="OMERI01G38300.1"/>
    <property type="gene ID" value="OMERI01G38300"/>
</dbReference>
<reference evidence="2" key="2">
    <citation type="submission" date="2018-05" db="EMBL/GenBank/DDBJ databases">
        <title>OmerRS3 (Oryza meridionalis Reference Sequence Version 3).</title>
        <authorList>
            <person name="Zhang J."/>
            <person name="Kudrna D."/>
            <person name="Lee S."/>
            <person name="Talag J."/>
            <person name="Welchert J."/>
            <person name="Wing R.A."/>
        </authorList>
    </citation>
    <scope>NUCLEOTIDE SEQUENCE [LARGE SCALE GENOMIC DNA]</scope>
    <source>
        <strain evidence="2">cv. OR44</strain>
    </source>
</reference>
<name>A0A0E0CBY0_9ORYZ</name>
<dbReference type="AlphaFoldDB" id="A0A0E0CBY0"/>
<reference evidence="2" key="1">
    <citation type="submission" date="2015-04" db="UniProtKB">
        <authorList>
            <consortium name="EnsemblPlants"/>
        </authorList>
    </citation>
    <scope>IDENTIFICATION</scope>
</reference>
<accession>A0A0E0CBY0</accession>